<reference evidence="6" key="2">
    <citation type="submission" date="2015-01" db="EMBL/GenBank/DDBJ databases">
        <title>Evolutionary Origins and Diversification of the Mycorrhizal Mutualists.</title>
        <authorList>
            <consortium name="DOE Joint Genome Institute"/>
            <consortium name="Mycorrhizal Genomics Consortium"/>
            <person name="Kohler A."/>
            <person name="Kuo A."/>
            <person name="Nagy L.G."/>
            <person name="Floudas D."/>
            <person name="Copeland A."/>
            <person name="Barry K.W."/>
            <person name="Cichocki N."/>
            <person name="Veneault-Fourrey C."/>
            <person name="LaButti K."/>
            <person name="Lindquist E.A."/>
            <person name="Lipzen A."/>
            <person name="Lundell T."/>
            <person name="Morin E."/>
            <person name="Murat C."/>
            <person name="Riley R."/>
            <person name="Ohm R."/>
            <person name="Sun H."/>
            <person name="Tunlid A."/>
            <person name="Henrissat B."/>
            <person name="Grigoriev I.V."/>
            <person name="Hibbett D.S."/>
            <person name="Martin F."/>
        </authorList>
    </citation>
    <scope>NUCLEOTIDE SEQUENCE [LARGE SCALE GENOMIC DNA]</scope>
    <source>
        <strain evidence="6">h7</strain>
    </source>
</reference>
<name>A0A0C2Z2L7_HEBCY</name>
<gene>
    <name evidence="5" type="ORF">M413DRAFT_439175</name>
</gene>
<accession>A0A0C2Z2L7</accession>
<dbReference type="PANTHER" id="PTHR43157">
    <property type="entry name" value="PHOSPHATIDYLINOSITOL-GLYCAN BIOSYNTHESIS CLASS F PROTEIN-RELATED"/>
    <property type="match status" value="1"/>
</dbReference>
<dbReference type="OrthoDB" id="191979at2759"/>
<dbReference type="GO" id="GO:0016491">
    <property type="term" value="F:oxidoreductase activity"/>
    <property type="evidence" value="ECO:0007669"/>
    <property type="project" value="UniProtKB-KW"/>
</dbReference>
<protein>
    <recommendedName>
        <fullName evidence="4">Ketoreductase (KR) domain-containing protein</fullName>
    </recommendedName>
</protein>
<dbReference type="HOGENOM" id="CLU_044761_0_0_1"/>
<keyword evidence="3" id="KW-0472">Membrane</keyword>
<dbReference type="InterPro" id="IPR013968">
    <property type="entry name" value="PKS_KR"/>
</dbReference>
<dbReference type="EMBL" id="KN831769">
    <property type="protein sequence ID" value="KIM47507.1"/>
    <property type="molecule type" value="Genomic_DNA"/>
</dbReference>
<keyword evidence="3" id="KW-0812">Transmembrane</keyword>
<evidence type="ECO:0000256" key="3">
    <source>
        <dbReference type="SAM" id="Phobius"/>
    </source>
</evidence>
<keyword evidence="3" id="KW-1133">Transmembrane helix</keyword>
<feature type="region of interest" description="Disordered" evidence="2">
    <location>
        <begin position="466"/>
        <end position="491"/>
    </location>
</feature>
<evidence type="ECO:0000256" key="1">
    <source>
        <dbReference type="ARBA" id="ARBA00023002"/>
    </source>
</evidence>
<evidence type="ECO:0000313" key="5">
    <source>
        <dbReference type="EMBL" id="KIM47507.1"/>
    </source>
</evidence>
<feature type="transmembrane region" description="Helical" evidence="3">
    <location>
        <begin position="47"/>
        <end position="66"/>
    </location>
</feature>
<dbReference type="InterPro" id="IPR036291">
    <property type="entry name" value="NAD(P)-bd_dom_sf"/>
</dbReference>
<organism evidence="5 6">
    <name type="scientific">Hebeloma cylindrosporum</name>
    <dbReference type="NCBI Taxonomy" id="76867"/>
    <lineage>
        <taxon>Eukaryota</taxon>
        <taxon>Fungi</taxon>
        <taxon>Dikarya</taxon>
        <taxon>Basidiomycota</taxon>
        <taxon>Agaricomycotina</taxon>
        <taxon>Agaricomycetes</taxon>
        <taxon>Agaricomycetidae</taxon>
        <taxon>Agaricales</taxon>
        <taxon>Agaricineae</taxon>
        <taxon>Hymenogastraceae</taxon>
        <taxon>Hebeloma</taxon>
    </lineage>
</organism>
<dbReference type="Pfam" id="PF08659">
    <property type="entry name" value="KR"/>
    <property type="match status" value="1"/>
</dbReference>
<keyword evidence="6" id="KW-1185">Reference proteome</keyword>
<dbReference type="STRING" id="686832.A0A0C2Z2L7"/>
<sequence length="491" mass="53455">MVLGIAEALASSFFPTSYVVHIAVAILTILVLRAFSQGRKTDRERDLHARIILLTGGFTPLGLTILQNLAQRGAHIIALSTEPIDAPNVTILVSLLRTTTNNEQIFAEHCDLSSPSSIRSFCTKFLTGKEQRLDAIVFAHEHKHIGSPGFLSARSKEEDQKERDAGSLASFLISTLLLPALLVAPVERDIRIINIVNPFYAAAAGLPFSTTFSEATSKKGKSIFLREGQRSLRSIVFTRHLQRVLDALPTAQVPKTEEGSRAVPVVSPKVQKSNIVAVSVSPGIGRVDTISSLLNADLMSPTGSYLGLFIYFILQPFLRIFTKAPTSAIQSVLHVLFLPTPFKILSQTTVTSTGEKKGPETPLDASTLKMPEEVLLPGALYADCAAVKLQVKIPEDLKEKDREARIEAAEQKRKTAKKGKGKAKEGVALDEEVVDIADDGEYGGELAGRLVWEEYEGALKVWEKENPAKAEEPKKEEIHVTPEDGGGTSVY</sequence>
<dbReference type="Gene3D" id="3.40.50.720">
    <property type="entry name" value="NAD(P)-binding Rossmann-like Domain"/>
    <property type="match status" value="1"/>
</dbReference>
<feature type="transmembrane region" description="Helical" evidence="3">
    <location>
        <begin position="18"/>
        <end position="35"/>
    </location>
</feature>
<dbReference type="AlphaFoldDB" id="A0A0C2Z2L7"/>
<dbReference type="PANTHER" id="PTHR43157:SF31">
    <property type="entry name" value="PHOSPHATIDYLINOSITOL-GLYCAN BIOSYNTHESIS CLASS F PROTEIN"/>
    <property type="match status" value="1"/>
</dbReference>
<reference evidence="5 6" key="1">
    <citation type="submission" date="2014-04" db="EMBL/GenBank/DDBJ databases">
        <authorList>
            <consortium name="DOE Joint Genome Institute"/>
            <person name="Kuo A."/>
            <person name="Gay G."/>
            <person name="Dore J."/>
            <person name="Kohler A."/>
            <person name="Nagy L.G."/>
            <person name="Floudas D."/>
            <person name="Copeland A."/>
            <person name="Barry K.W."/>
            <person name="Cichocki N."/>
            <person name="Veneault-Fourrey C."/>
            <person name="LaButti K."/>
            <person name="Lindquist E.A."/>
            <person name="Lipzen A."/>
            <person name="Lundell T."/>
            <person name="Morin E."/>
            <person name="Murat C."/>
            <person name="Sun H."/>
            <person name="Tunlid A."/>
            <person name="Henrissat B."/>
            <person name="Grigoriev I.V."/>
            <person name="Hibbett D.S."/>
            <person name="Martin F."/>
            <person name="Nordberg H.P."/>
            <person name="Cantor M.N."/>
            <person name="Hua S.X."/>
        </authorList>
    </citation>
    <scope>NUCLEOTIDE SEQUENCE [LARGE SCALE GENOMIC DNA]</scope>
    <source>
        <strain evidence="6">h7</strain>
    </source>
</reference>
<dbReference type="Proteomes" id="UP000053424">
    <property type="component" value="Unassembled WGS sequence"/>
</dbReference>
<keyword evidence="1" id="KW-0560">Oxidoreductase</keyword>
<evidence type="ECO:0000259" key="4">
    <source>
        <dbReference type="Pfam" id="PF08659"/>
    </source>
</evidence>
<feature type="compositionally biased region" description="Basic and acidic residues" evidence="2">
    <location>
        <begin position="466"/>
        <end position="482"/>
    </location>
</feature>
<evidence type="ECO:0000313" key="6">
    <source>
        <dbReference type="Proteomes" id="UP000053424"/>
    </source>
</evidence>
<evidence type="ECO:0000256" key="2">
    <source>
        <dbReference type="SAM" id="MobiDB-lite"/>
    </source>
</evidence>
<proteinExistence type="predicted"/>
<feature type="domain" description="Ketoreductase (KR)" evidence="4">
    <location>
        <begin position="52"/>
        <end position="137"/>
    </location>
</feature>
<dbReference type="SUPFAM" id="SSF51735">
    <property type="entry name" value="NAD(P)-binding Rossmann-fold domains"/>
    <property type="match status" value="1"/>
</dbReference>